<dbReference type="Proteomes" id="UP001596106">
    <property type="component" value="Unassembled WGS sequence"/>
</dbReference>
<name>A0ABW0IA89_9BACT</name>
<evidence type="ECO:0000313" key="2">
    <source>
        <dbReference type="EMBL" id="MFC5410263.1"/>
    </source>
</evidence>
<reference evidence="3" key="1">
    <citation type="journal article" date="2019" name="Int. J. Syst. Evol. Microbiol.">
        <title>The Global Catalogue of Microorganisms (GCM) 10K type strain sequencing project: providing services to taxonomists for standard genome sequencing and annotation.</title>
        <authorList>
            <consortium name="The Broad Institute Genomics Platform"/>
            <consortium name="The Broad Institute Genome Sequencing Center for Infectious Disease"/>
            <person name="Wu L."/>
            <person name="Ma J."/>
        </authorList>
    </citation>
    <scope>NUCLEOTIDE SEQUENCE [LARGE SCALE GENOMIC DNA]</scope>
    <source>
        <strain evidence="3">CCUG 55250</strain>
    </source>
</reference>
<dbReference type="RefSeq" id="WP_379845512.1">
    <property type="nucleotide sequence ID" value="NZ_JBHSMA010000003.1"/>
</dbReference>
<evidence type="ECO:0000256" key="1">
    <source>
        <dbReference type="SAM" id="SignalP"/>
    </source>
</evidence>
<keyword evidence="1" id="KW-0732">Signal</keyword>
<accession>A0ABW0IA89</accession>
<gene>
    <name evidence="2" type="ORF">ACFPMF_13135</name>
</gene>
<feature type="signal peptide" evidence="1">
    <location>
        <begin position="1"/>
        <end position="24"/>
    </location>
</feature>
<comment type="caution">
    <text evidence="2">The sequence shown here is derived from an EMBL/GenBank/DDBJ whole genome shotgun (WGS) entry which is preliminary data.</text>
</comment>
<protein>
    <recommendedName>
        <fullName evidence="4">Secretion system C-terminal sorting domain-containing protein</fullName>
    </recommendedName>
</protein>
<proteinExistence type="predicted"/>
<keyword evidence="3" id="KW-1185">Reference proteome</keyword>
<evidence type="ECO:0000313" key="3">
    <source>
        <dbReference type="Proteomes" id="UP001596106"/>
    </source>
</evidence>
<organism evidence="2 3">
    <name type="scientific">Larkinella bovis</name>
    <dbReference type="NCBI Taxonomy" id="683041"/>
    <lineage>
        <taxon>Bacteria</taxon>
        <taxon>Pseudomonadati</taxon>
        <taxon>Bacteroidota</taxon>
        <taxon>Cytophagia</taxon>
        <taxon>Cytophagales</taxon>
        <taxon>Spirosomataceae</taxon>
        <taxon>Larkinella</taxon>
    </lineage>
</organism>
<feature type="chain" id="PRO_5046674554" description="Secretion system C-terminal sorting domain-containing protein" evidence="1">
    <location>
        <begin position="25"/>
        <end position="131"/>
    </location>
</feature>
<sequence length="131" mass="14195">MKTILKTLLVALTLTFVGFTTAEAGQPIGRPKKAASFQSVMYLTAEGKIQVSLNKEVGGAVVVRLKNSKNADLYVQHVGKRQHAVRMRFDVGALPDGVYQVEISNGLEKTTQTVTLITQTPTEPARLVAIN</sequence>
<evidence type="ECO:0008006" key="4">
    <source>
        <dbReference type="Google" id="ProtNLM"/>
    </source>
</evidence>
<dbReference type="EMBL" id="JBHSMA010000003">
    <property type="protein sequence ID" value="MFC5410263.1"/>
    <property type="molecule type" value="Genomic_DNA"/>
</dbReference>